<dbReference type="GO" id="GO:0000709">
    <property type="term" value="P:meiotic joint molecule formation"/>
    <property type="evidence" value="ECO:0007669"/>
    <property type="project" value="EnsemblFungi"/>
</dbReference>
<dbReference type="PANTHER" id="PTHR15938:SF0">
    <property type="entry name" value="HOMOLOGOUS-PAIRING PROTEIN 2 HOMOLOG"/>
    <property type="match status" value="1"/>
</dbReference>
<protein>
    <recommendedName>
        <fullName evidence="7">Homologous-pairing protein 2 winged helix domain-containing protein</fullName>
    </recommendedName>
</protein>
<dbReference type="EMBL" id="KN832876">
    <property type="protein sequence ID" value="KIN00882.1"/>
    <property type="molecule type" value="Genomic_DNA"/>
</dbReference>
<dbReference type="AlphaFoldDB" id="A0A0C3HEY5"/>
<keyword evidence="4" id="KW-0539">Nucleus</keyword>
<dbReference type="GO" id="GO:0007129">
    <property type="term" value="P:homologous chromosome pairing at meiosis"/>
    <property type="evidence" value="ECO:0007669"/>
    <property type="project" value="EnsemblFungi"/>
</dbReference>
<evidence type="ECO:0000259" key="7">
    <source>
        <dbReference type="Pfam" id="PF07106"/>
    </source>
</evidence>
<dbReference type="HOGENOM" id="CLU_063266_3_0_1"/>
<proteinExistence type="inferred from homology"/>
<evidence type="ECO:0000313" key="9">
    <source>
        <dbReference type="Proteomes" id="UP000054321"/>
    </source>
</evidence>
<dbReference type="Pfam" id="PF07106">
    <property type="entry name" value="WHD_TBPIP"/>
    <property type="match status" value="1"/>
</dbReference>
<name>A0A0C3HEY5_OIDMZ</name>
<feature type="domain" description="Homologous-pairing protein 2 winged helix" evidence="7">
    <location>
        <begin position="56"/>
        <end position="105"/>
    </location>
</feature>
<keyword evidence="5" id="KW-0469">Meiosis</keyword>
<sequence>MVPRAVKPKPEGHTLKPKTEKGKVTKVKPEKREKFKSDKKGREKGEKSKPLIGDQAMELIAEYLKTQNRPYSATEVSANLHGRVTKTAADKLLKEMEQSNQIMGKATNGDKKGSQWVFWTLQDPNDAATPEELSIMDATISILRNKLPGLRSTLKIATTKLATLTATPSSSELAILVDKLRTENEKKQKKLEGYKSGSEKLVSKEEIEGVDKEYRYWNAKRQARKRAFDVMEDYFLAGMPREELWEKAGIEGE</sequence>
<dbReference type="Gene3D" id="1.10.10.10">
    <property type="entry name" value="Winged helix-like DNA-binding domain superfamily/Winged helix DNA-binding domain"/>
    <property type="match status" value="1"/>
</dbReference>
<accession>A0A0C3HEY5</accession>
<dbReference type="PANTHER" id="PTHR15938">
    <property type="entry name" value="TBP-1 INTERACTING PROTEIN"/>
    <property type="match status" value="1"/>
</dbReference>
<dbReference type="GO" id="GO:0120230">
    <property type="term" value="F:recombinase activator activity"/>
    <property type="evidence" value="ECO:0007669"/>
    <property type="project" value="EnsemblFungi"/>
</dbReference>
<evidence type="ECO:0000256" key="3">
    <source>
        <dbReference type="ARBA" id="ARBA00023172"/>
    </source>
</evidence>
<feature type="region of interest" description="Disordered" evidence="6">
    <location>
        <begin position="1"/>
        <end position="52"/>
    </location>
</feature>
<evidence type="ECO:0000313" key="8">
    <source>
        <dbReference type="EMBL" id="KIN00882.1"/>
    </source>
</evidence>
<evidence type="ECO:0000256" key="1">
    <source>
        <dbReference type="ARBA" id="ARBA00004123"/>
    </source>
</evidence>
<dbReference type="InterPro" id="IPR010776">
    <property type="entry name" value="Hop2_WH_dom"/>
</dbReference>
<feature type="compositionally biased region" description="Basic and acidic residues" evidence="6">
    <location>
        <begin position="8"/>
        <end position="49"/>
    </location>
</feature>
<organism evidence="8 9">
    <name type="scientific">Oidiodendron maius (strain Zn)</name>
    <dbReference type="NCBI Taxonomy" id="913774"/>
    <lineage>
        <taxon>Eukaryota</taxon>
        <taxon>Fungi</taxon>
        <taxon>Dikarya</taxon>
        <taxon>Ascomycota</taxon>
        <taxon>Pezizomycotina</taxon>
        <taxon>Leotiomycetes</taxon>
        <taxon>Leotiomycetes incertae sedis</taxon>
        <taxon>Myxotrichaceae</taxon>
        <taxon>Oidiodendron</taxon>
    </lineage>
</organism>
<comment type="similarity">
    <text evidence="2">Belongs to the HOP2 family.</text>
</comment>
<dbReference type="InParanoid" id="A0A0C3HEY5"/>
<dbReference type="GO" id="GO:0120231">
    <property type="term" value="C:DNA recombinase auxiliary factor complex"/>
    <property type="evidence" value="ECO:0007669"/>
    <property type="project" value="EnsemblFungi"/>
</dbReference>
<reference evidence="9" key="2">
    <citation type="submission" date="2015-01" db="EMBL/GenBank/DDBJ databases">
        <title>Evolutionary Origins and Diversification of the Mycorrhizal Mutualists.</title>
        <authorList>
            <consortium name="DOE Joint Genome Institute"/>
            <consortium name="Mycorrhizal Genomics Consortium"/>
            <person name="Kohler A."/>
            <person name="Kuo A."/>
            <person name="Nagy L.G."/>
            <person name="Floudas D."/>
            <person name="Copeland A."/>
            <person name="Barry K.W."/>
            <person name="Cichocki N."/>
            <person name="Veneault-Fourrey C."/>
            <person name="LaButti K."/>
            <person name="Lindquist E.A."/>
            <person name="Lipzen A."/>
            <person name="Lundell T."/>
            <person name="Morin E."/>
            <person name="Murat C."/>
            <person name="Riley R."/>
            <person name="Ohm R."/>
            <person name="Sun H."/>
            <person name="Tunlid A."/>
            <person name="Henrissat B."/>
            <person name="Grigoriev I.V."/>
            <person name="Hibbett D.S."/>
            <person name="Martin F."/>
        </authorList>
    </citation>
    <scope>NUCLEOTIDE SEQUENCE [LARGE SCALE GENOMIC DNA]</scope>
    <source>
        <strain evidence="9">Zn</strain>
    </source>
</reference>
<comment type="subcellular location">
    <subcellularLocation>
        <location evidence="1">Nucleus</location>
    </subcellularLocation>
</comment>
<gene>
    <name evidence="8" type="ORF">OIDMADRAFT_162794</name>
</gene>
<dbReference type="InterPro" id="IPR036388">
    <property type="entry name" value="WH-like_DNA-bd_sf"/>
</dbReference>
<dbReference type="GO" id="GO:0000785">
    <property type="term" value="C:chromatin"/>
    <property type="evidence" value="ECO:0007669"/>
    <property type="project" value="EnsemblFungi"/>
</dbReference>
<evidence type="ECO:0000256" key="2">
    <source>
        <dbReference type="ARBA" id="ARBA00007922"/>
    </source>
</evidence>
<evidence type="ECO:0000256" key="4">
    <source>
        <dbReference type="ARBA" id="ARBA00023242"/>
    </source>
</evidence>
<dbReference type="FunCoup" id="A0A0C3HEY5">
    <property type="interactions" value="247"/>
</dbReference>
<dbReference type="OrthoDB" id="272266at2759"/>
<dbReference type="GO" id="GO:0000794">
    <property type="term" value="C:condensed nuclear chromosome"/>
    <property type="evidence" value="ECO:0007669"/>
    <property type="project" value="TreeGrafter"/>
</dbReference>
<dbReference type="GO" id="GO:0010774">
    <property type="term" value="P:meiotic strand invasion involved in reciprocal meiotic recombination"/>
    <property type="evidence" value="ECO:0007669"/>
    <property type="project" value="EnsemblFungi"/>
</dbReference>
<dbReference type="Proteomes" id="UP000054321">
    <property type="component" value="Unassembled WGS sequence"/>
</dbReference>
<dbReference type="STRING" id="913774.A0A0C3HEY5"/>
<dbReference type="GO" id="GO:0003690">
    <property type="term" value="F:double-stranded DNA binding"/>
    <property type="evidence" value="ECO:0007669"/>
    <property type="project" value="TreeGrafter"/>
</dbReference>
<keyword evidence="9" id="KW-1185">Reference proteome</keyword>
<evidence type="ECO:0000256" key="6">
    <source>
        <dbReference type="SAM" id="MobiDB-lite"/>
    </source>
</evidence>
<keyword evidence="3" id="KW-0233">DNA recombination</keyword>
<reference evidence="8 9" key="1">
    <citation type="submission" date="2014-04" db="EMBL/GenBank/DDBJ databases">
        <authorList>
            <consortium name="DOE Joint Genome Institute"/>
            <person name="Kuo A."/>
            <person name="Martino E."/>
            <person name="Perotto S."/>
            <person name="Kohler A."/>
            <person name="Nagy L.G."/>
            <person name="Floudas D."/>
            <person name="Copeland A."/>
            <person name="Barry K.W."/>
            <person name="Cichocki N."/>
            <person name="Veneault-Fourrey C."/>
            <person name="LaButti K."/>
            <person name="Lindquist E.A."/>
            <person name="Lipzen A."/>
            <person name="Lundell T."/>
            <person name="Morin E."/>
            <person name="Murat C."/>
            <person name="Sun H."/>
            <person name="Tunlid A."/>
            <person name="Henrissat B."/>
            <person name="Grigoriev I.V."/>
            <person name="Hibbett D.S."/>
            <person name="Martin F."/>
            <person name="Nordberg H.P."/>
            <person name="Cantor M.N."/>
            <person name="Hua S.X."/>
        </authorList>
    </citation>
    <scope>NUCLEOTIDE SEQUENCE [LARGE SCALE GENOMIC DNA]</scope>
    <source>
        <strain evidence="8 9">Zn</strain>
    </source>
</reference>
<evidence type="ECO:0000256" key="5">
    <source>
        <dbReference type="ARBA" id="ARBA00023254"/>
    </source>
</evidence>